<proteinExistence type="predicted"/>
<dbReference type="STRING" id="1397108.IMCC12053_704"/>
<gene>
    <name evidence="1" type="ORF">IMCC12053_704</name>
</gene>
<organism evidence="1 2">
    <name type="scientific">Celeribacter marinus</name>
    <dbReference type="NCBI Taxonomy" id="1397108"/>
    <lineage>
        <taxon>Bacteria</taxon>
        <taxon>Pseudomonadati</taxon>
        <taxon>Pseudomonadota</taxon>
        <taxon>Alphaproteobacteria</taxon>
        <taxon>Rhodobacterales</taxon>
        <taxon>Roseobacteraceae</taxon>
        <taxon>Celeribacter</taxon>
    </lineage>
</organism>
<dbReference type="KEGG" id="cmar:IMCC12053_704"/>
<evidence type="ECO:0000313" key="1">
    <source>
        <dbReference type="EMBL" id="ALI54652.1"/>
    </source>
</evidence>
<evidence type="ECO:0000313" key="2">
    <source>
        <dbReference type="Proteomes" id="UP000064920"/>
    </source>
</evidence>
<dbReference type="Proteomes" id="UP000064920">
    <property type="component" value="Chromosome"/>
</dbReference>
<dbReference type="PATRIC" id="fig|1397108.4.peg.729"/>
<protein>
    <submittedName>
        <fullName evidence="1">Uncharacterized protein</fullName>
    </submittedName>
</protein>
<reference evidence="1 2" key="1">
    <citation type="submission" date="2015-05" db="EMBL/GenBank/DDBJ databases">
        <authorList>
            <person name="Wang D.B."/>
            <person name="Wang M."/>
        </authorList>
    </citation>
    <scope>NUCLEOTIDE SEQUENCE [LARGE SCALE GENOMIC DNA]</scope>
    <source>
        <strain evidence="1 2">IMCC 12053</strain>
    </source>
</reference>
<dbReference type="AlphaFoldDB" id="A0A0N9ZFY4"/>
<name>A0A0N9ZFY4_9RHOB</name>
<keyword evidence="2" id="KW-1185">Reference proteome</keyword>
<sequence length="46" mass="5171">MNTCPLFNFFTHNYRNAPLSVRIRQGLVISSQTRAPKAHILASNNA</sequence>
<accession>A0A0N9ZFY4</accession>
<dbReference type="EMBL" id="CP012023">
    <property type="protein sequence ID" value="ALI54652.1"/>
    <property type="molecule type" value="Genomic_DNA"/>
</dbReference>